<proteinExistence type="predicted"/>
<dbReference type="AlphaFoldDB" id="A0A0D2KT60"/>
<dbReference type="OrthoDB" id="504210at2759"/>
<organism evidence="2 3">
    <name type="scientific">Hypholoma sublateritium (strain FD-334 SS-4)</name>
    <dbReference type="NCBI Taxonomy" id="945553"/>
    <lineage>
        <taxon>Eukaryota</taxon>
        <taxon>Fungi</taxon>
        <taxon>Dikarya</taxon>
        <taxon>Basidiomycota</taxon>
        <taxon>Agaricomycotina</taxon>
        <taxon>Agaricomycetes</taxon>
        <taxon>Agaricomycetidae</taxon>
        <taxon>Agaricales</taxon>
        <taxon>Agaricineae</taxon>
        <taxon>Strophariaceae</taxon>
        <taxon>Hypholoma</taxon>
    </lineage>
</organism>
<dbReference type="EMBL" id="KN817598">
    <property type="protein sequence ID" value="KJA17827.1"/>
    <property type="molecule type" value="Genomic_DNA"/>
</dbReference>
<evidence type="ECO:0000313" key="2">
    <source>
        <dbReference type="EMBL" id="KJA17827.1"/>
    </source>
</evidence>
<name>A0A0D2KT60_HYPSF</name>
<sequence length="216" mass="24233">MSESTSATPSIIPVAPGSSMTFLQDSPYLTRIHIAKDVPEEVSVPPHWHELHDEVFHVVEGRLEVLVGTVKRFYVPEDGQILIPKGTLHSLRVVKGEECVFEEGTVGMVRQCISYIKSVEITSSADSDRDRSRVSRTLTPCLQGPEKELFFRNMYAEGEEASGFFAVMQIMYHGDMRPGLPLHIKWLERLLVGFAGYYIAPLLGYKLAIPSIKKNI</sequence>
<evidence type="ECO:0000259" key="1">
    <source>
        <dbReference type="Pfam" id="PF07883"/>
    </source>
</evidence>
<evidence type="ECO:0000313" key="3">
    <source>
        <dbReference type="Proteomes" id="UP000054270"/>
    </source>
</evidence>
<accession>A0A0D2KT60</accession>
<protein>
    <recommendedName>
        <fullName evidence="1">Cupin type-2 domain-containing protein</fullName>
    </recommendedName>
</protein>
<dbReference type="SUPFAM" id="SSF51182">
    <property type="entry name" value="RmlC-like cupins"/>
    <property type="match status" value="1"/>
</dbReference>
<dbReference type="InterPro" id="IPR013096">
    <property type="entry name" value="Cupin_2"/>
</dbReference>
<gene>
    <name evidence="2" type="ORF">HYPSUDRAFT_70451</name>
</gene>
<dbReference type="CDD" id="cd02208">
    <property type="entry name" value="cupin_RmlC-like"/>
    <property type="match status" value="1"/>
</dbReference>
<feature type="domain" description="Cupin type-2" evidence="1">
    <location>
        <begin position="39"/>
        <end position="101"/>
    </location>
</feature>
<keyword evidence="3" id="KW-1185">Reference proteome</keyword>
<dbReference type="Gene3D" id="2.60.120.10">
    <property type="entry name" value="Jelly Rolls"/>
    <property type="match status" value="1"/>
</dbReference>
<dbReference type="InterPro" id="IPR014710">
    <property type="entry name" value="RmlC-like_jellyroll"/>
</dbReference>
<dbReference type="InterPro" id="IPR011051">
    <property type="entry name" value="RmlC_Cupin_sf"/>
</dbReference>
<dbReference type="Pfam" id="PF07883">
    <property type="entry name" value="Cupin_2"/>
    <property type="match status" value="1"/>
</dbReference>
<reference evidence="3" key="1">
    <citation type="submission" date="2014-04" db="EMBL/GenBank/DDBJ databases">
        <title>Evolutionary Origins and Diversification of the Mycorrhizal Mutualists.</title>
        <authorList>
            <consortium name="DOE Joint Genome Institute"/>
            <consortium name="Mycorrhizal Genomics Consortium"/>
            <person name="Kohler A."/>
            <person name="Kuo A."/>
            <person name="Nagy L.G."/>
            <person name="Floudas D."/>
            <person name="Copeland A."/>
            <person name="Barry K.W."/>
            <person name="Cichocki N."/>
            <person name="Veneault-Fourrey C."/>
            <person name="LaButti K."/>
            <person name="Lindquist E.A."/>
            <person name="Lipzen A."/>
            <person name="Lundell T."/>
            <person name="Morin E."/>
            <person name="Murat C."/>
            <person name="Riley R."/>
            <person name="Ohm R."/>
            <person name="Sun H."/>
            <person name="Tunlid A."/>
            <person name="Henrissat B."/>
            <person name="Grigoriev I.V."/>
            <person name="Hibbett D.S."/>
            <person name="Martin F."/>
        </authorList>
    </citation>
    <scope>NUCLEOTIDE SEQUENCE [LARGE SCALE GENOMIC DNA]</scope>
    <source>
        <strain evidence="3">FD-334 SS-4</strain>
    </source>
</reference>
<dbReference type="Proteomes" id="UP000054270">
    <property type="component" value="Unassembled WGS sequence"/>
</dbReference>